<dbReference type="Proteomes" id="UP000184290">
    <property type="component" value="Unassembled WGS sequence"/>
</dbReference>
<dbReference type="RefSeq" id="WP_244489298.1">
    <property type="nucleotide sequence ID" value="NZ_FQZC01000001.1"/>
</dbReference>
<evidence type="ECO:0000313" key="2">
    <source>
        <dbReference type="Proteomes" id="UP000184290"/>
    </source>
</evidence>
<accession>A0ABY1I610</accession>
<proteinExistence type="predicted"/>
<reference evidence="1 2" key="1">
    <citation type="submission" date="2016-11" db="EMBL/GenBank/DDBJ databases">
        <authorList>
            <person name="Varghese N."/>
            <person name="Submissions S."/>
        </authorList>
    </citation>
    <scope>NUCLEOTIDE SEQUENCE [LARGE SCALE GENOMIC DNA]</scope>
    <source>
        <strain evidence="1 2">DSM 21988</strain>
    </source>
</reference>
<sequence length="134" mass="14112">MRPSLRLGAFAVVLGVLAGCSGKPQEASIETSGEPALKVMERVALAARDCWFRGRDTAFAGYSMAPELDSHSGRPRILVVPRSNPGGLPLLVVEGQGKPARIQTFGPLLNGPNGSRIASDVARWQSGDRTCANA</sequence>
<protein>
    <recommendedName>
        <fullName evidence="3">Lipoprotein</fullName>
    </recommendedName>
</protein>
<evidence type="ECO:0008006" key="3">
    <source>
        <dbReference type="Google" id="ProtNLM"/>
    </source>
</evidence>
<name>A0ABY1I610_9HYPH</name>
<organism evidence="1 2">
    <name type="scientific">Aureimonas altamirensis DSM 21988</name>
    <dbReference type="NCBI Taxonomy" id="1121026"/>
    <lineage>
        <taxon>Bacteria</taxon>
        <taxon>Pseudomonadati</taxon>
        <taxon>Pseudomonadota</taxon>
        <taxon>Alphaproteobacteria</taxon>
        <taxon>Hyphomicrobiales</taxon>
        <taxon>Aurantimonadaceae</taxon>
        <taxon>Aureimonas</taxon>
    </lineage>
</organism>
<gene>
    <name evidence="1" type="ORF">SAMN02745911_0495</name>
</gene>
<keyword evidence="2" id="KW-1185">Reference proteome</keyword>
<comment type="caution">
    <text evidence="1">The sequence shown here is derived from an EMBL/GenBank/DDBJ whole genome shotgun (WGS) entry which is preliminary data.</text>
</comment>
<dbReference type="EMBL" id="FQZC01000001">
    <property type="protein sequence ID" value="SHI55395.1"/>
    <property type="molecule type" value="Genomic_DNA"/>
</dbReference>
<evidence type="ECO:0000313" key="1">
    <source>
        <dbReference type="EMBL" id="SHI55395.1"/>
    </source>
</evidence>
<dbReference type="PROSITE" id="PS51257">
    <property type="entry name" value="PROKAR_LIPOPROTEIN"/>
    <property type="match status" value="1"/>
</dbReference>